<keyword evidence="2" id="KW-1133">Transmembrane helix</keyword>
<keyword evidence="2" id="KW-0812">Transmembrane</keyword>
<dbReference type="EMBL" id="ML976617">
    <property type="protein sequence ID" value="KAF1843156.1"/>
    <property type="molecule type" value="Genomic_DNA"/>
</dbReference>
<evidence type="ECO:0000313" key="4">
    <source>
        <dbReference type="Proteomes" id="UP000800039"/>
    </source>
</evidence>
<comment type="caution">
    <text evidence="3">The sequence shown here is derived from an EMBL/GenBank/DDBJ whole genome shotgun (WGS) entry which is preliminary data.</text>
</comment>
<dbReference type="OrthoDB" id="3692311at2759"/>
<dbReference type="GeneID" id="63854332"/>
<evidence type="ECO:0000313" key="3">
    <source>
        <dbReference type="EMBL" id="KAF1843156.1"/>
    </source>
</evidence>
<feature type="transmembrane region" description="Helical" evidence="2">
    <location>
        <begin position="622"/>
        <end position="649"/>
    </location>
</feature>
<feature type="transmembrane region" description="Helical" evidence="2">
    <location>
        <begin position="143"/>
        <end position="163"/>
    </location>
</feature>
<sequence>MQKSPSITYSAVDAGNAEHDTIENNGTQDDSSDTCTVSSLSDCSGDEASSDEYNTLANETWSIEKAEVDNPAVVSRAELPVAGWPTEARVLHGVSAWLIVGNILLFLLPVPFLVLAITAVGFNSNPISERGQMVLRAMNLGPTIFPLVFASVSSCCLRNIALIRIESGVRLQTLEELLSSQSVVSAIACFVKLRSVNLLSILLLIFWMLSPLGGQSSLRLLYETNSTTSTSNTISYSSSNAVFELNEQTVHTASTIMAANLIAPDTIKNGAFDLWGDVKVPRIDWTKIDNDSTTAMVTLGSGSAAKRNEFTSWTGVKIRDVNPSRRYQFDMKYDYIDLTCTPHLSSRNPVDILAYLTRSDIHTGPFDPPEDSAASIIAQDAIMEAEGMIFNRTVKAYGVHVPSPRPAATFFRYAYNSTNQKEKNTETASYLTYFLYGARYTSLGPQVFQCLPTYYHLEVGVRCQPNSQCNIFRMRRIPPVVTTHSILEGKNEIPCHANLGSLPCLLLNTNTLKFFIEWWATILSTPTQTNGTDPYDIYIAALQGKGFELGTAGRLSPHWDSINATNLSARLTLAFNTYWQAIQWQGHTMLTNTSDVIQEPLMANAGCTEESDILMYRVSIPWIMVLVFTTLILLTLATVNLVVSFMIIAPDLLGYVSTLTRSPAGKSPVAPFHTETGTTLDGAERDRLLRNRIICIEDMSPGAEVGYIAIRLHCENAERLCVSQPERLRKGRLYI</sequence>
<feature type="transmembrane region" description="Helical" evidence="2">
    <location>
        <begin position="94"/>
        <end position="122"/>
    </location>
</feature>
<keyword evidence="2" id="KW-0472">Membrane</keyword>
<organism evidence="3 4">
    <name type="scientific">Cucurbitaria berberidis CBS 394.84</name>
    <dbReference type="NCBI Taxonomy" id="1168544"/>
    <lineage>
        <taxon>Eukaryota</taxon>
        <taxon>Fungi</taxon>
        <taxon>Dikarya</taxon>
        <taxon>Ascomycota</taxon>
        <taxon>Pezizomycotina</taxon>
        <taxon>Dothideomycetes</taxon>
        <taxon>Pleosporomycetidae</taxon>
        <taxon>Pleosporales</taxon>
        <taxon>Pleosporineae</taxon>
        <taxon>Cucurbitariaceae</taxon>
        <taxon>Cucurbitaria</taxon>
    </lineage>
</organism>
<feature type="region of interest" description="Disordered" evidence="1">
    <location>
        <begin position="1"/>
        <end position="49"/>
    </location>
</feature>
<accession>A0A9P4L5P0</accession>
<keyword evidence="4" id="KW-1185">Reference proteome</keyword>
<evidence type="ECO:0000256" key="2">
    <source>
        <dbReference type="SAM" id="Phobius"/>
    </source>
</evidence>
<feature type="compositionally biased region" description="Polar residues" evidence="1">
    <location>
        <begin position="23"/>
        <end position="42"/>
    </location>
</feature>
<reference evidence="3" key="1">
    <citation type="submission" date="2020-01" db="EMBL/GenBank/DDBJ databases">
        <authorList>
            <consortium name="DOE Joint Genome Institute"/>
            <person name="Haridas S."/>
            <person name="Albert R."/>
            <person name="Binder M."/>
            <person name="Bloem J."/>
            <person name="Labutti K."/>
            <person name="Salamov A."/>
            <person name="Andreopoulos B."/>
            <person name="Baker S.E."/>
            <person name="Barry K."/>
            <person name="Bills G."/>
            <person name="Bluhm B.H."/>
            <person name="Cannon C."/>
            <person name="Castanera R."/>
            <person name="Culley D.E."/>
            <person name="Daum C."/>
            <person name="Ezra D."/>
            <person name="Gonzalez J.B."/>
            <person name="Henrissat B."/>
            <person name="Kuo A."/>
            <person name="Liang C."/>
            <person name="Lipzen A."/>
            <person name="Lutzoni F."/>
            <person name="Magnuson J."/>
            <person name="Mondo S."/>
            <person name="Nolan M."/>
            <person name="Ohm R."/>
            <person name="Pangilinan J."/>
            <person name="Park H.-J."/>
            <person name="Ramirez L."/>
            <person name="Alfaro M."/>
            <person name="Sun H."/>
            <person name="Tritt A."/>
            <person name="Yoshinaga Y."/>
            <person name="Zwiers L.-H."/>
            <person name="Turgeon B.G."/>
            <person name="Goodwin S.B."/>
            <person name="Spatafora J.W."/>
            <person name="Crous P.W."/>
            <person name="Grigoriev I.V."/>
        </authorList>
    </citation>
    <scope>NUCLEOTIDE SEQUENCE</scope>
    <source>
        <strain evidence="3">CBS 394.84</strain>
    </source>
</reference>
<gene>
    <name evidence="3" type="ORF">K460DRAFT_407521</name>
</gene>
<feature type="transmembrane region" description="Helical" evidence="2">
    <location>
        <begin position="183"/>
        <end position="209"/>
    </location>
</feature>
<dbReference type="Proteomes" id="UP000800039">
    <property type="component" value="Unassembled WGS sequence"/>
</dbReference>
<protein>
    <submittedName>
        <fullName evidence="3">Uncharacterized protein</fullName>
    </submittedName>
</protein>
<evidence type="ECO:0000256" key="1">
    <source>
        <dbReference type="SAM" id="MobiDB-lite"/>
    </source>
</evidence>
<proteinExistence type="predicted"/>
<dbReference type="RefSeq" id="XP_040785719.1">
    <property type="nucleotide sequence ID" value="XM_040937082.1"/>
</dbReference>
<dbReference type="AlphaFoldDB" id="A0A9P4L5P0"/>
<name>A0A9P4L5P0_9PLEO</name>